<evidence type="ECO:0000313" key="3">
    <source>
        <dbReference type="EMBL" id="HIW93887.1"/>
    </source>
</evidence>
<dbReference type="PANTHER" id="PTHR35848">
    <property type="entry name" value="OXALATE-BINDING PROTEIN"/>
    <property type="match status" value="1"/>
</dbReference>
<dbReference type="PANTHER" id="PTHR35848:SF6">
    <property type="entry name" value="CUPIN TYPE-2 DOMAIN-CONTAINING PROTEIN"/>
    <property type="match status" value="1"/>
</dbReference>
<dbReference type="InterPro" id="IPR014710">
    <property type="entry name" value="RmlC-like_jellyroll"/>
</dbReference>
<dbReference type="SUPFAM" id="SSF51182">
    <property type="entry name" value="RmlC-like cupins"/>
    <property type="match status" value="1"/>
</dbReference>
<dbReference type="GO" id="GO:0046872">
    <property type="term" value="F:metal ion binding"/>
    <property type="evidence" value="ECO:0007669"/>
    <property type="project" value="UniProtKB-KW"/>
</dbReference>
<dbReference type="InterPro" id="IPR013096">
    <property type="entry name" value="Cupin_2"/>
</dbReference>
<dbReference type="Pfam" id="PF07883">
    <property type="entry name" value="Cupin_2"/>
    <property type="match status" value="1"/>
</dbReference>
<dbReference type="Gene3D" id="2.60.120.10">
    <property type="entry name" value="Jelly Rolls"/>
    <property type="match status" value="1"/>
</dbReference>
<proteinExistence type="predicted"/>
<dbReference type="Proteomes" id="UP000824192">
    <property type="component" value="Unassembled WGS sequence"/>
</dbReference>
<organism evidence="3 4">
    <name type="scientific">Candidatus Flavonifractor merdipullorum</name>
    <dbReference type="NCBI Taxonomy" id="2838590"/>
    <lineage>
        <taxon>Bacteria</taxon>
        <taxon>Bacillati</taxon>
        <taxon>Bacillota</taxon>
        <taxon>Clostridia</taxon>
        <taxon>Eubacteriales</taxon>
        <taxon>Oscillospiraceae</taxon>
        <taxon>Flavonifractor</taxon>
    </lineage>
</organism>
<accession>A0A9D1RUD4</accession>
<dbReference type="InterPro" id="IPR051610">
    <property type="entry name" value="GPI/OXD"/>
</dbReference>
<gene>
    <name evidence="3" type="ORF">H9868_05020</name>
</gene>
<reference evidence="3" key="2">
    <citation type="submission" date="2021-04" db="EMBL/GenBank/DDBJ databases">
        <authorList>
            <person name="Gilroy R."/>
        </authorList>
    </citation>
    <scope>NUCLEOTIDE SEQUENCE</scope>
    <source>
        <strain evidence="3">ChiGjej6B6-1540</strain>
    </source>
</reference>
<dbReference type="AlphaFoldDB" id="A0A9D1RUD4"/>
<name>A0A9D1RUD4_9FIRM</name>
<evidence type="ECO:0000313" key="4">
    <source>
        <dbReference type="Proteomes" id="UP000824192"/>
    </source>
</evidence>
<keyword evidence="1" id="KW-0479">Metal-binding</keyword>
<comment type="caution">
    <text evidence="3">The sequence shown here is derived from an EMBL/GenBank/DDBJ whole genome shotgun (WGS) entry which is preliminary data.</text>
</comment>
<dbReference type="EMBL" id="DXGA01000105">
    <property type="protein sequence ID" value="HIW93887.1"/>
    <property type="molecule type" value="Genomic_DNA"/>
</dbReference>
<dbReference type="InterPro" id="IPR011051">
    <property type="entry name" value="RmlC_Cupin_sf"/>
</dbReference>
<protein>
    <submittedName>
        <fullName evidence="3">Cupin domain-containing protein</fullName>
    </submittedName>
</protein>
<sequence>MIIPYNTMEEEHFPNFKGGEGALEAKMFFDGLNRILHGRLVPGASIGLHTHETGSEIIYILSGTGKVLFDDGEETVTAGQCHYCPKGHTHSLINNSDADLVFFAVVPEQ</sequence>
<reference evidence="3" key="1">
    <citation type="journal article" date="2021" name="PeerJ">
        <title>Extensive microbial diversity within the chicken gut microbiome revealed by metagenomics and culture.</title>
        <authorList>
            <person name="Gilroy R."/>
            <person name="Ravi A."/>
            <person name="Getino M."/>
            <person name="Pursley I."/>
            <person name="Horton D.L."/>
            <person name="Alikhan N.F."/>
            <person name="Baker D."/>
            <person name="Gharbi K."/>
            <person name="Hall N."/>
            <person name="Watson M."/>
            <person name="Adriaenssens E.M."/>
            <person name="Foster-Nyarko E."/>
            <person name="Jarju S."/>
            <person name="Secka A."/>
            <person name="Antonio M."/>
            <person name="Oren A."/>
            <person name="Chaudhuri R.R."/>
            <person name="La Ragione R."/>
            <person name="Hildebrand F."/>
            <person name="Pallen M.J."/>
        </authorList>
    </citation>
    <scope>NUCLEOTIDE SEQUENCE</scope>
    <source>
        <strain evidence="3">ChiGjej6B6-1540</strain>
    </source>
</reference>
<evidence type="ECO:0000256" key="1">
    <source>
        <dbReference type="ARBA" id="ARBA00022723"/>
    </source>
</evidence>
<evidence type="ECO:0000259" key="2">
    <source>
        <dbReference type="Pfam" id="PF07883"/>
    </source>
</evidence>
<feature type="domain" description="Cupin type-2" evidence="2">
    <location>
        <begin position="39"/>
        <end position="105"/>
    </location>
</feature>